<organism evidence="6 7">
    <name type="scientific">Diplocloster agilis</name>
    <dbReference type="NCBI Taxonomy" id="2850323"/>
    <lineage>
        <taxon>Bacteria</taxon>
        <taxon>Bacillati</taxon>
        <taxon>Bacillota</taxon>
        <taxon>Clostridia</taxon>
        <taxon>Lachnospirales</taxon>
        <taxon>Lachnospiraceae</taxon>
        <taxon>Diplocloster</taxon>
    </lineage>
</organism>
<dbReference type="InterPro" id="IPR028082">
    <property type="entry name" value="Peripla_BP_I"/>
</dbReference>
<dbReference type="GO" id="GO:0000976">
    <property type="term" value="F:transcription cis-regulatory region binding"/>
    <property type="evidence" value="ECO:0007669"/>
    <property type="project" value="TreeGrafter"/>
</dbReference>
<dbReference type="EMBL" id="JAHQCW010000065">
    <property type="protein sequence ID" value="MBU9739544.1"/>
    <property type="molecule type" value="Genomic_DNA"/>
</dbReference>
<name>A0A949K3E8_9FIRM</name>
<evidence type="ECO:0000256" key="3">
    <source>
        <dbReference type="ARBA" id="ARBA00023125"/>
    </source>
</evidence>
<dbReference type="SUPFAM" id="SSF53822">
    <property type="entry name" value="Periplasmic binding protein-like I"/>
    <property type="match status" value="1"/>
</dbReference>
<dbReference type="Pfam" id="PF13377">
    <property type="entry name" value="Peripla_BP_3"/>
    <property type="match status" value="1"/>
</dbReference>
<sequence>MNQRYGTYSVNQIAQALNLSRSTVSKVLNGRPGVSEKTYNLIMNYIHAADKQPDNPSAGNASGQMPTIMFSYCLENIEYINGLLAGIEEALKNNGYLLAVNIVTRNSGEGNYLPPSVYSGSVKGIISFNIYDLAYWEEVCALPVPSVFLDTIYDKHRFSGKTDIILPENEAPLMEAITALAREGRRNFGFLGYPYFCYSLYQRWETYRNTLKNLGLPLNEENCILDDFDQMPDIDMAQALKNRLIQMKNLPDAYICTSDKQAIQLLRALKELSVCVPQDVAVIGFDNLPESLRQDPPLSTVDAYSSVQGSLAVTALLDRIAHPDRPHITIQCQTKLLLRESSGHSTRIGGE</sequence>
<dbReference type="RefSeq" id="WP_238723354.1">
    <property type="nucleotide sequence ID" value="NZ_JAHQCW010000065.1"/>
</dbReference>
<dbReference type="SUPFAM" id="SSF47413">
    <property type="entry name" value="lambda repressor-like DNA-binding domains"/>
    <property type="match status" value="1"/>
</dbReference>
<evidence type="ECO:0000313" key="7">
    <source>
        <dbReference type="Proteomes" id="UP000712157"/>
    </source>
</evidence>
<proteinExistence type="predicted"/>
<accession>A0A949K3E8</accession>
<keyword evidence="2" id="KW-0805">Transcription regulation</keyword>
<evidence type="ECO:0000256" key="1">
    <source>
        <dbReference type="ARBA" id="ARBA00022491"/>
    </source>
</evidence>
<gene>
    <name evidence="6" type="ORF">KTH89_23700</name>
</gene>
<keyword evidence="3 6" id="KW-0238">DNA-binding</keyword>
<evidence type="ECO:0000313" key="6">
    <source>
        <dbReference type="EMBL" id="MBU9739544.1"/>
    </source>
</evidence>
<keyword evidence="4" id="KW-0804">Transcription</keyword>
<evidence type="ECO:0000259" key="5">
    <source>
        <dbReference type="Pfam" id="PF13377"/>
    </source>
</evidence>
<keyword evidence="7" id="KW-1185">Reference proteome</keyword>
<comment type="caution">
    <text evidence="6">The sequence shown here is derived from an EMBL/GenBank/DDBJ whole genome shotgun (WGS) entry which is preliminary data.</text>
</comment>
<evidence type="ECO:0000256" key="2">
    <source>
        <dbReference type="ARBA" id="ARBA00023015"/>
    </source>
</evidence>
<dbReference type="AlphaFoldDB" id="A0A949K3E8"/>
<dbReference type="PANTHER" id="PTHR30146:SF148">
    <property type="entry name" value="HTH-TYPE TRANSCRIPTIONAL REPRESSOR PURR-RELATED"/>
    <property type="match status" value="1"/>
</dbReference>
<dbReference type="Gene3D" id="3.40.50.2300">
    <property type="match status" value="2"/>
</dbReference>
<reference evidence="6" key="1">
    <citation type="submission" date="2021-06" db="EMBL/GenBank/DDBJ databases">
        <title>Description of novel taxa of the family Lachnospiraceae.</title>
        <authorList>
            <person name="Chaplin A.V."/>
            <person name="Sokolova S.R."/>
            <person name="Pikina A.P."/>
            <person name="Korzhanova M."/>
            <person name="Belova V."/>
            <person name="Korostin D."/>
            <person name="Efimov B.A."/>
        </authorList>
    </citation>
    <scope>NUCLEOTIDE SEQUENCE</scope>
    <source>
        <strain evidence="6">ASD5720</strain>
    </source>
</reference>
<keyword evidence="1" id="KW-0678">Repressor</keyword>
<dbReference type="PANTHER" id="PTHR30146">
    <property type="entry name" value="LACI-RELATED TRANSCRIPTIONAL REPRESSOR"/>
    <property type="match status" value="1"/>
</dbReference>
<feature type="domain" description="Transcriptional regulator LacI/GalR-like sensor" evidence="5">
    <location>
        <begin position="179"/>
        <end position="342"/>
    </location>
</feature>
<dbReference type="InterPro" id="IPR000843">
    <property type="entry name" value="HTH_LacI"/>
</dbReference>
<dbReference type="InterPro" id="IPR046335">
    <property type="entry name" value="LacI/GalR-like_sensor"/>
</dbReference>
<protein>
    <submittedName>
        <fullName evidence="6">LacI family DNA-binding transcriptional regulator</fullName>
    </submittedName>
</protein>
<dbReference type="CDD" id="cd01392">
    <property type="entry name" value="HTH_LacI"/>
    <property type="match status" value="1"/>
</dbReference>
<evidence type="ECO:0000256" key="4">
    <source>
        <dbReference type="ARBA" id="ARBA00023163"/>
    </source>
</evidence>
<dbReference type="Gene3D" id="1.10.260.40">
    <property type="entry name" value="lambda repressor-like DNA-binding domains"/>
    <property type="match status" value="1"/>
</dbReference>
<dbReference type="GO" id="GO:0003700">
    <property type="term" value="F:DNA-binding transcription factor activity"/>
    <property type="evidence" value="ECO:0007669"/>
    <property type="project" value="TreeGrafter"/>
</dbReference>
<dbReference type="Proteomes" id="UP000712157">
    <property type="component" value="Unassembled WGS sequence"/>
</dbReference>
<dbReference type="InterPro" id="IPR010982">
    <property type="entry name" value="Lambda_DNA-bd_dom_sf"/>
</dbReference>